<dbReference type="Pfam" id="PF13456">
    <property type="entry name" value="RVT_3"/>
    <property type="match status" value="1"/>
</dbReference>
<dbReference type="AlphaFoldDB" id="A0A7J6EW22"/>
<dbReference type="InterPro" id="IPR044730">
    <property type="entry name" value="RNase_H-like_dom_plant"/>
</dbReference>
<sequence>KSYKGLVSPREKLEFWVRERLSLRRLKAKYCNKTSFWSTEPRGNDSILWKTILQSRAFLRSASLALPGKGDLIDLWTQPWIPWLSYADFRSLLQGARSRFPLLRTVADLSTNGNEWNIELLKEMFGQQVGDMVATIKRLPVDCEDMVIWKSANDGRFSTKGAYMEAMKFGEDQGDRIWKIVSFVVMRLNQRDIFFGISHWPEPLWFSGPFPVGVGIDRNMSLTDIVRDSGDLCIGEERWRFLTFVGSLFETVWSTRNGVIFKSQRMEDLLSTLNVPTQEHTMVMKSKDEGFMVTDASWKEGVAGLAVGTLDRRSNKWLWSARKAAAGSAMEAEALAVLWAIRLGIQAGFRSIVIASDALLLIKALGNRLMPPCWKTRASKSRELTIPTPSHGQRKTFCLPRIERSELKKGDHIYCYRKAHTFSHHGIYVGNDRVIHFRKSKKKHNPIRTVLGRNKSCGECGYNRIEDKGIVKTCVDCFLKHHRLFRFEYKVGVTEAMVKRSGTCSAASPDLAEVVIQRANDELKNNKEFGGYDFVENNCECFAFYCTTGIPRSTQANAFKDAIQNVRKTFPTGEHHSPKPIFESLLKGYLDDKIRRFNEESLINKKNDDDDGSDKDE</sequence>
<gene>
    <name evidence="2" type="ORF">F8388_011343</name>
</gene>
<dbReference type="Proteomes" id="UP000525078">
    <property type="component" value="Unassembled WGS sequence"/>
</dbReference>
<dbReference type="InterPro" id="IPR007053">
    <property type="entry name" value="LRAT_dom"/>
</dbReference>
<dbReference type="SUPFAM" id="SSF54001">
    <property type="entry name" value="Cysteine proteinases"/>
    <property type="match status" value="1"/>
</dbReference>
<proteinExistence type="predicted"/>
<organism evidence="2 3">
    <name type="scientific">Cannabis sativa</name>
    <name type="common">Hemp</name>
    <name type="synonym">Marijuana</name>
    <dbReference type="NCBI Taxonomy" id="3483"/>
    <lineage>
        <taxon>Eukaryota</taxon>
        <taxon>Viridiplantae</taxon>
        <taxon>Streptophyta</taxon>
        <taxon>Embryophyta</taxon>
        <taxon>Tracheophyta</taxon>
        <taxon>Spermatophyta</taxon>
        <taxon>Magnoliopsida</taxon>
        <taxon>eudicotyledons</taxon>
        <taxon>Gunneridae</taxon>
        <taxon>Pentapetalae</taxon>
        <taxon>rosids</taxon>
        <taxon>fabids</taxon>
        <taxon>Rosales</taxon>
        <taxon>Cannabaceae</taxon>
        <taxon>Cannabis</taxon>
    </lineage>
</organism>
<evidence type="ECO:0000313" key="3">
    <source>
        <dbReference type="Proteomes" id="UP000525078"/>
    </source>
</evidence>
<dbReference type="PANTHER" id="PTHR46137:SF3">
    <property type="entry name" value="OS05G0310600 PROTEIN"/>
    <property type="match status" value="1"/>
</dbReference>
<dbReference type="InterPro" id="IPR038765">
    <property type="entry name" value="Papain-like_cys_pep_sf"/>
</dbReference>
<comment type="caution">
    <text evidence="2">The sequence shown here is derived from an EMBL/GenBank/DDBJ whole genome shotgun (WGS) entry which is preliminary data.</text>
</comment>
<dbReference type="PROSITE" id="PS51934">
    <property type="entry name" value="LRAT"/>
    <property type="match status" value="1"/>
</dbReference>
<accession>A0A7J6EW22</accession>
<dbReference type="GO" id="GO:0004523">
    <property type="term" value="F:RNA-DNA hybrid ribonuclease activity"/>
    <property type="evidence" value="ECO:0007669"/>
    <property type="project" value="InterPro"/>
</dbReference>
<name>A0A7J6EW22_CANSA</name>
<reference evidence="2 3" key="1">
    <citation type="journal article" date="2020" name="bioRxiv">
        <title>Sequence and annotation of 42 cannabis genomes reveals extensive copy number variation in cannabinoid synthesis and pathogen resistance genes.</title>
        <authorList>
            <person name="Mckernan K.J."/>
            <person name="Helbert Y."/>
            <person name="Kane L.T."/>
            <person name="Ebling H."/>
            <person name="Zhang L."/>
            <person name="Liu B."/>
            <person name="Eaton Z."/>
            <person name="Mclaughlin S."/>
            <person name="Kingan S."/>
            <person name="Baybayan P."/>
            <person name="Concepcion G."/>
            <person name="Jordan M."/>
            <person name="Riva A."/>
            <person name="Barbazuk W."/>
            <person name="Harkins T."/>
        </authorList>
    </citation>
    <scope>NUCLEOTIDE SEQUENCE [LARGE SCALE GENOMIC DNA]</scope>
    <source>
        <strain evidence="3">cv. Jamaican Lion 4</strain>
        <tissue evidence="2">Leaf</tissue>
    </source>
</reference>
<dbReference type="Gene3D" id="3.90.1720.10">
    <property type="entry name" value="endopeptidase domain like (from Nostoc punctiforme)"/>
    <property type="match status" value="1"/>
</dbReference>
<feature type="domain" description="LRAT" evidence="1">
    <location>
        <begin position="414"/>
        <end position="555"/>
    </location>
</feature>
<dbReference type="EMBL" id="JAATIP010000182">
    <property type="protein sequence ID" value="KAF4362516.1"/>
    <property type="molecule type" value="Genomic_DNA"/>
</dbReference>
<dbReference type="PANTHER" id="PTHR46137">
    <property type="entry name" value="OS05G0310600 PROTEIN"/>
    <property type="match status" value="1"/>
</dbReference>
<dbReference type="Pfam" id="PF04970">
    <property type="entry name" value="LRAT"/>
    <property type="match status" value="1"/>
</dbReference>
<dbReference type="InterPro" id="IPR002156">
    <property type="entry name" value="RNaseH_domain"/>
</dbReference>
<evidence type="ECO:0000259" key="1">
    <source>
        <dbReference type="PROSITE" id="PS51934"/>
    </source>
</evidence>
<feature type="non-terminal residue" evidence="2">
    <location>
        <position position="617"/>
    </location>
</feature>
<protein>
    <recommendedName>
        <fullName evidence="1">LRAT domain-containing protein</fullName>
    </recommendedName>
</protein>
<evidence type="ECO:0000313" key="2">
    <source>
        <dbReference type="EMBL" id="KAF4362516.1"/>
    </source>
</evidence>
<dbReference type="CDD" id="cd06222">
    <property type="entry name" value="RNase_H_like"/>
    <property type="match status" value="1"/>
</dbReference>
<dbReference type="GO" id="GO:0003676">
    <property type="term" value="F:nucleic acid binding"/>
    <property type="evidence" value="ECO:0007669"/>
    <property type="project" value="InterPro"/>
</dbReference>